<dbReference type="EMBL" id="JAGTIS010000002">
    <property type="protein sequence ID" value="MBT8765462.1"/>
    <property type="molecule type" value="Genomic_DNA"/>
</dbReference>
<dbReference type="Proteomes" id="UP001519667">
    <property type="component" value="Unassembled WGS sequence"/>
</dbReference>
<organism evidence="2 3">
    <name type="scientific">Metapseudomonas boanensis</name>
    <dbReference type="NCBI Taxonomy" id="2822138"/>
    <lineage>
        <taxon>Bacteria</taxon>
        <taxon>Pseudomonadati</taxon>
        <taxon>Pseudomonadota</taxon>
        <taxon>Gammaproteobacteria</taxon>
        <taxon>Pseudomonadales</taxon>
        <taxon>Pseudomonadaceae</taxon>
        <taxon>Metapseudomonas</taxon>
    </lineage>
</organism>
<proteinExistence type="predicted"/>
<evidence type="ECO:0000313" key="2">
    <source>
        <dbReference type="EMBL" id="MBT8765462.1"/>
    </source>
</evidence>
<gene>
    <name evidence="2" type="ORF">J7302_04860</name>
</gene>
<keyword evidence="3" id="KW-1185">Reference proteome</keyword>
<reference evidence="2 3" key="1">
    <citation type="submission" date="2021-04" db="EMBL/GenBank/DDBJ databases">
        <title>Pseudomonas boanensis sp. nov., a bacterium isolated from river water used for household purposes in Boane District, Mozambique.</title>
        <authorList>
            <person name="Nicklasson M."/>
            <person name="Martin-Rodriguez A.J."/>
            <person name="Thorell K."/>
            <person name="Neves L."/>
            <person name="Mussagy A."/>
            <person name="Rydberg H.A."/>
            <person name="Hernroth B."/>
            <person name="Svensson-Stadler L."/>
            <person name="Sjoling A."/>
        </authorList>
    </citation>
    <scope>NUCLEOTIDE SEQUENCE [LARGE SCALE GENOMIC DNA]</scope>
    <source>
        <strain evidence="2 3">DB1</strain>
    </source>
</reference>
<evidence type="ECO:0000256" key="1">
    <source>
        <dbReference type="SAM" id="SignalP"/>
    </source>
</evidence>
<feature type="signal peptide" evidence="1">
    <location>
        <begin position="1"/>
        <end position="20"/>
    </location>
</feature>
<keyword evidence="1" id="KW-0732">Signal</keyword>
<accession>A0ABS5XCN7</accession>
<comment type="caution">
    <text evidence="2">The sequence shown here is derived from an EMBL/GenBank/DDBJ whole genome shotgun (WGS) entry which is preliminary data.</text>
</comment>
<name>A0ABS5XCN7_9GAMM</name>
<feature type="chain" id="PRO_5045049691" evidence="1">
    <location>
        <begin position="21"/>
        <end position="96"/>
    </location>
</feature>
<sequence length="96" mass="10882">MVIRFALGSALVLMASMAFAATPKSNVTQADSDNYYLNWQERNGEIALDSVCSKNEKGSTQFRNCQRHAQVMFRNHCKQSNDKSSKWCVAQSRYNP</sequence>
<protein>
    <submittedName>
        <fullName evidence="2">Uncharacterized protein</fullName>
    </submittedName>
</protein>
<evidence type="ECO:0000313" key="3">
    <source>
        <dbReference type="Proteomes" id="UP001519667"/>
    </source>
</evidence>
<dbReference type="RefSeq" id="WP_215371291.1">
    <property type="nucleotide sequence ID" value="NZ_JAGTIS010000002.1"/>
</dbReference>